<evidence type="ECO:0000313" key="2">
    <source>
        <dbReference type="EMBL" id="EFQ04263.1"/>
    </source>
</evidence>
<dbReference type="HOGENOM" id="CLU_050341_2_0_9"/>
<dbReference type="Proteomes" id="UP000003195">
    <property type="component" value="Unassembled WGS sequence"/>
</dbReference>
<keyword evidence="3" id="KW-1185">Reference proteome</keyword>
<dbReference type="eggNOG" id="ENOG5030K2H">
    <property type="taxonomic scope" value="Bacteria"/>
</dbReference>
<accession>E2ZBN5</accession>
<organism evidence="2 3">
    <name type="scientific">Megasphaera micronuciformis F0359</name>
    <dbReference type="NCBI Taxonomy" id="706434"/>
    <lineage>
        <taxon>Bacteria</taxon>
        <taxon>Bacillati</taxon>
        <taxon>Bacillota</taxon>
        <taxon>Negativicutes</taxon>
        <taxon>Veillonellales</taxon>
        <taxon>Veillonellaceae</taxon>
        <taxon>Megasphaera</taxon>
    </lineage>
</organism>
<reference evidence="2 3" key="1">
    <citation type="submission" date="2010-08" db="EMBL/GenBank/DDBJ databases">
        <authorList>
            <person name="Weinstock G."/>
            <person name="Sodergren E."/>
            <person name="Clifton S."/>
            <person name="Fulton L."/>
            <person name="Fulton B."/>
            <person name="Courtney L."/>
            <person name="Fronick C."/>
            <person name="Harrison M."/>
            <person name="Strong C."/>
            <person name="Farmer C."/>
            <person name="Delahaunty K."/>
            <person name="Markovic C."/>
            <person name="Hall O."/>
            <person name="Minx P."/>
            <person name="Tomlinson C."/>
            <person name="Mitreva M."/>
            <person name="Hou S."/>
            <person name="Chen J."/>
            <person name="Wollam A."/>
            <person name="Pepin K.H."/>
            <person name="Johnson M."/>
            <person name="Bhonagiri V."/>
            <person name="Zhang X."/>
            <person name="Suruliraj S."/>
            <person name="Warren W."/>
            <person name="Chinwalla A."/>
            <person name="Mardis E.R."/>
            <person name="Wilson R.K."/>
        </authorList>
    </citation>
    <scope>NUCLEOTIDE SEQUENCE [LARGE SCALE GENOMIC DNA]</scope>
    <source>
        <strain evidence="2 3">F0359</strain>
    </source>
</reference>
<feature type="compositionally biased region" description="Low complexity" evidence="1">
    <location>
        <begin position="375"/>
        <end position="391"/>
    </location>
</feature>
<feature type="compositionally biased region" description="Polar residues" evidence="1">
    <location>
        <begin position="407"/>
        <end position="416"/>
    </location>
</feature>
<comment type="caution">
    <text evidence="2">The sequence shown here is derived from an EMBL/GenBank/DDBJ whole genome shotgun (WGS) entry which is preliminary data.</text>
</comment>
<dbReference type="STRING" id="706434.HMPREF9429_00867"/>
<feature type="compositionally biased region" description="Polar residues" evidence="1">
    <location>
        <begin position="339"/>
        <end position="352"/>
    </location>
</feature>
<evidence type="ECO:0000256" key="1">
    <source>
        <dbReference type="SAM" id="MobiDB-lite"/>
    </source>
</evidence>
<gene>
    <name evidence="2" type="ORF">HMPREF9429_00867</name>
</gene>
<feature type="region of interest" description="Disordered" evidence="1">
    <location>
        <begin position="339"/>
        <end position="416"/>
    </location>
</feature>
<dbReference type="AlphaFoldDB" id="E2ZBN5"/>
<protein>
    <submittedName>
        <fullName evidence="2">Uncharacterized protein</fullName>
    </submittedName>
</protein>
<evidence type="ECO:0000313" key="3">
    <source>
        <dbReference type="Proteomes" id="UP000003195"/>
    </source>
</evidence>
<sequence length="416" mass="43143">MSLPTAIESGGMTMVWNKKISALLAVVALCGVATVGAADYTILEKAEKVETTVYGTTQTGALNTRIAALDKVLNGSDSVSGSVDSKTDELYKEVYGNTGSDLSMVAAVNMMQRQYSGTVTNDALTTRVGELEEGISGKVGTGSLRSRVAALRSAMLGKRKFVSQVVTIPAGTVVEMTNEDPINSKDLTEGDRLRFSVAEDIKVGDVIAIPRGMEAEGTVSKARKAGRFGRDGKIEIEYDSVHASDGSPVQLVVGEKTKEQYKRTAGAVGASAAGAIILGPVGLVGGLFVKGNNVDIPAGSTMYAETKHDADVVGFKSEGGPNTMETADMAASGVVVSGTNEPATTVTESPASPQVEKPSAVQKPEQAAVPEKTETPAPAKAAEPEVTTTAANSDVRPVDLDDANDETIITITPTEQ</sequence>
<proteinExistence type="predicted"/>
<name>E2ZBN5_9FIRM</name>
<dbReference type="EMBL" id="AECS01000036">
    <property type="protein sequence ID" value="EFQ04263.1"/>
    <property type="molecule type" value="Genomic_DNA"/>
</dbReference>